<dbReference type="Proteomes" id="UP001489004">
    <property type="component" value="Unassembled WGS sequence"/>
</dbReference>
<organism evidence="1 2">
    <name type="scientific">[Myrmecia] bisecta</name>
    <dbReference type="NCBI Taxonomy" id="41462"/>
    <lineage>
        <taxon>Eukaryota</taxon>
        <taxon>Viridiplantae</taxon>
        <taxon>Chlorophyta</taxon>
        <taxon>core chlorophytes</taxon>
        <taxon>Trebouxiophyceae</taxon>
        <taxon>Trebouxiales</taxon>
        <taxon>Trebouxiaceae</taxon>
        <taxon>Myrmecia</taxon>
    </lineage>
</organism>
<dbReference type="PANTHER" id="PTHR10242:SF2">
    <property type="entry name" value="N-GLYCOSYLASE_DNA LYASE"/>
    <property type="match status" value="1"/>
</dbReference>
<dbReference type="Gene3D" id="1.10.340.30">
    <property type="entry name" value="Hypothetical protein, domain 2"/>
    <property type="match status" value="1"/>
</dbReference>
<accession>A0AAW1PTG0</accession>
<keyword evidence="2" id="KW-1185">Reference proteome</keyword>
<reference evidence="1 2" key="1">
    <citation type="journal article" date="2024" name="Nat. Commun.">
        <title>Phylogenomics reveals the evolutionary origins of lichenization in chlorophyte algae.</title>
        <authorList>
            <person name="Puginier C."/>
            <person name="Libourel C."/>
            <person name="Otte J."/>
            <person name="Skaloud P."/>
            <person name="Haon M."/>
            <person name="Grisel S."/>
            <person name="Petersen M."/>
            <person name="Berrin J.G."/>
            <person name="Delaux P.M."/>
            <person name="Dal Grande F."/>
            <person name="Keller J."/>
        </authorList>
    </citation>
    <scope>NUCLEOTIDE SEQUENCE [LARGE SCALE GENOMIC DNA]</scope>
    <source>
        <strain evidence="1 2">SAG 2043</strain>
    </source>
</reference>
<dbReference type="GO" id="GO:0006285">
    <property type="term" value="P:base-excision repair, AP site formation"/>
    <property type="evidence" value="ECO:0007669"/>
    <property type="project" value="TreeGrafter"/>
</dbReference>
<dbReference type="GO" id="GO:0005634">
    <property type="term" value="C:nucleus"/>
    <property type="evidence" value="ECO:0007669"/>
    <property type="project" value="TreeGrafter"/>
</dbReference>
<protein>
    <submittedName>
        <fullName evidence="1">Uncharacterized protein</fullName>
    </submittedName>
</protein>
<dbReference type="InterPro" id="IPR052054">
    <property type="entry name" value="Oxidative_DNA_repair_enzyme"/>
</dbReference>
<sequence>MACYRGWLRGSNSAWPQRADGFGYRAKLIAGSVAALLEEPAGGSTWLQSLRTVPYAEALEALSTLMDIGPKARFTSGADLFEDLQTGS</sequence>
<dbReference type="PANTHER" id="PTHR10242">
    <property type="entry name" value="8-OXOGUANINE DNA GLYCOSYLASE"/>
    <property type="match status" value="1"/>
</dbReference>
<evidence type="ECO:0000313" key="2">
    <source>
        <dbReference type="Proteomes" id="UP001489004"/>
    </source>
</evidence>
<evidence type="ECO:0000313" key="1">
    <source>
        <dbReference type="EMBL" id="KAK9811903.1"/>
    </source>
</evidence>
<proteinExistence type="predicted"/>
<dbReference type="SUPFAM" id="SSF48150">
    <property type="entry name" value="DNA-glycosylase"/>
    <property type="match status" value="1"/>
</dbReference>
<comment type="caution">
    <text evidence="1">The sequence shown here is derived from an EMBL/GenBank/DDBJ whole genome shotgun (WGS) entry which is preliminary data.</text>
</comment>
<dbReference type="EMBL" id="JALJOR010000009">
    <property type="protein sequence ID" value="KAK9811903.1"/>
    <property type="molecule type" value="Genomic_DNA"/>
</dbReference>
<dbReference type="GO" id="GO:0034039">
    <property type="term" value="F:8-oxo-7,8-dihydroguanine DNA N-glycosylase activity"/>
    <property type="evidence" value="ECO:0007669"/>
    <property type="project" value="TreeGrafter"/>
</dbReference>
<gene>
    <name evidence="1" type="ORF">WJX72_012177</name>
</gene>
<name>A0AAW1PTG0_9CHLO</name>
<dbReference type="InterPro" id="IPR011257">
    <property type="entry name" value="DNA_glycosylase"/>
</dbReference>
<dbReference type="AlphaFoldDB" id="A0AAW1PTG0"/>